<gene>
    <name evidence="1" type="ORF">PIB30_037927</name>
</gene>
<dbReference type="EMBL" id="JASCZI010090814">
    <property type="protein sequence ID" value="MED6146784.1"/>
    <property type="molecule type" value="Genomic_DNA"/>
</dbReference>
<proteinExistence type="predicted"/>
<evidence type="ECO:0000313" key="2">
    <source>
        <dbReference type="Proteomes" id="UP001341840"/>
    </source>
</evidence>
<reference evidence="1 2" key="1">
    <citation type="journal article" date="2023" name="Plants (Basel)">
        <title>Bridging the Gap: Combining Genomics and Transcriptomics Approaches to Understand Stylosanthes scabra, an Orphan Legume from the Brazilian Caatinga.</title>
        <authorList>
            <person name="Ferreira-Neto J.R.C."/>
            <person name="da Silva M.D."/>
            <person name="Binneck E."/>
            <person name="de Melo N.F."/>
            <person name="da Silva R.H."/>
            <person name="de Melo A.L.T.M."/>
            <person name="Pandolfi V."/>
            <person name="Bustamante F.O."/>
            <person name="Brasileiro-Vidal A.C."/>
            <person name="Benko-Iseppon A.M."/>
        </authorList>
    </citation>
    <scope>NUCLEOTIDE SEQUENCE [LARGE SCALE GENOMIC DNA]</scope>
    <source>
        <tissue evidence="1">Leaves</tissue>
    </source>
</reference>
<protein>
    <recommendedName>
        <fullName evidence="3">MMS19 nucleotide excision repair protein</fullName>
    </recommendedName>
</protein>
<dbReference type="Proteomes" id="UP001341840">
    <property type="component" value="Unassembled WGS sequence"/>
</dbReference>
<dbReference type="PANTHER" id="PTHR35480">
    <property type="entry name" value="MATERNAL EFFECT EMBRYO ARREST 22"/>
    <property type="match status" value="1"/>
</dbReference>
<dbReference type="PANTHER" id="PTHR35480:SF1">
    <property type="entry name" value="MATERNAL EFFECT EMBRYO ARREST 22"/>
    <property type="match status" value="1"/>
</dbReference>
<evidence type="ECO:0008006" key="3">
    <source>
        <dbReference type="Google" id="ProtNLM"/>
    </source>
</evidence>
<comment type="caution">
    <text evidence="1">The sequence shown here is derived from an EMBL/GenBank/DDBJ whole genome shotgun (WGS) entry which is preliminary data.</text>
</comment>
<keyword evidence="2" id="KW-1185">Reference proteome</keyword>
<sequence>MLFNFVMASTRTFGNLCDGNIFRCLNSYAEYIRTAMLDAETRILFLENCSLLELLGLIEDFLIEGKVIVENTVPAEASADYASNDSPDCISNFSSDVASSEQLLAGSIILSSVCAATDHVGFICEASYKILRFCKWESLMLLTILHIFAYLGGEKFFDVDNFGLTVTVLKSLVIFLEGESKTVSTCCLPSIDQLHTEYGTNIKCPFLEGAESMDSVACLLLEEIKYCRLQGIEQVALSDSRFMPQNYNGRQCSNPEAVQKAYKSCDGPCSLKGCTISSAAQSGVIGNVDLCCLVDVLSLVELVSKKMGWHWTDIKLVPRLLDMLDSGVEDGFAIAIISLLGQLGRIGVDAGGYEDRGVENLRSKLFAFLDHTSSMKARNSLQISAVTSLFALLPLDPEVLVCADMNLSAYSKSVSDHANTLRKWSSGLDKDEQEFLSTMLRPVMV</sequence>
<organism evidence="1 2">
    <name type="scientific">Stylosanthes scabra</name>
    <dbReference type="NCBI Taxonomy" id="79078"/>
    <lineage>
        <taxon>Eukaryota</taxon>
        <taxon>Viridiplantae</taxon>
        <taxon>Streptophyta</taxon>
        <taxon>Embryophyta</taxon>
        <taxon>Tracheophyta</taxon>
        <taxon>Spermatophyta</taxon>
        <taxon>Magnoliopsida</taxon>
        <taxon>eudicotyledons</taxon>
        <taxon>Gunneridae</taxon>
        <taxon>Pentapetalae</taxon>
        <taxon>rosids</taxon>
        <taxon>fabids</taxon>
        <taxon>Fabales</taxon>
        <taxon>Fabaceae</taxon>
        <taxon>Papilionoideae</taxon>
        <taxon>50 kb inversion clade</taxon>
        <taxon>dalbergioids sensu lato</taxon>
        <taxon>Dalbergieae</taxon>
        <taxon>Pterocarpus clade</taxon>
        <taxon>Stylosanthes</taxon>
    </lineage>
</organism>
<evidence type="ECO:0000313" key="1">
    <source>
        <dbReference type="EMBL" id="MED6146784.1"/>
    </source>
</evidence>
<accession>A0ABU6TDK1</accession>
<name>A0ABU6TDK1_9FABA</name>